<comment type="similarity">
    <text evidence="1">Belongs to the short-chain dehydrogenases/reductases (SDR) family.</text>
</comment>
<dbReference type="PRINTS" id="PR00081">
    <property type="entry name" value="GDHRDH"/>
</dbReference>
<evidence type="ECO:0000256" key="2">
    <source>
        <dbReference type="ARBA" id="ARBA00023002"/>
    </source>
</evidence>
<proteinExistence type="inferred from homology"/>
<dbReference type="FunFam" id="3.40.50.720:FF:000084">
    <property type="entry name" value="Short-chain dehydrogenase reductase"/>
    <property type="match status" value="1"/>
</dbReference>
<name>A0A4U1IWK8_9BACT</name>
<reference evidence="4 5" key="1">
    <citation type="submission" date="2019-04" db="EMBL/GenBank/DDBJ databases">
        <authorList>
            <person name="Li Y."/>
            <person name="Wang J."/>
        </authorList>
    </citation>
    <scope>NUCLEOTIDE SEQUENCE [LARGE SCALE GENOMIC DNA]</scope>
    <source>
        <strain evidence="4 5">DSM 14668</strain>
    </source>
</reference>
<dbReference type="CDD" id="cd05233">
    <property type="entry name" value="SDR_c"/>
    <property type="match status" value="1"/>
</dbReference>
<dbReference type="AlphaFoldDB" id="A0A4U1IWK8"/>
<dbReference type="PROSITE" id="PS00061">
    <property type="entry name" value="ADH_SHORT"/>
    <property type="match status" value="1"/>
</dbReference>
<keyword evidence="5" id="KW-1185">Reference proteome</keyword>
<sequence length="254" mass="26473">MGRIEGKVALVTGATGGIGRATIDKFVREGARVFAFARQEAPLRDAVAQYGASVAMATGDVTEEADVARAVAACLDAFGRLDIVFANAGVEGVVKPITDVTAEELDEVYRVNVRGTFFTLKHSAPPMVKQGKGSIIVNSSILGLSGMAGLSAYAMSKHAVTGLMRSAALELAPVGVRVNSIHPAAVDNRMMRSIERLAAPDAPNSVKDKFTSMIPLGRYGTNEEIADLVLFLGSDESSFCSGSTFAADGAFGAL</sequence>
<dbReference type="InterPro" id="IPR020904">
    <property type="entry name" value="Sc_DH/Rdtase_CS"/>
</dbReference>
<evidence type="ECO:0000259" key="3">
    <source>
        <dbReference type="SMART" id="SM00822"/>
    </source>
</evidence>
<dbReference type="Proteomes" id="UP000309215">
    <property type="component" value="Unassembled WGS sequence"/>
</dbReference>
<dbReference type="NCBIfam" id="NF005559">
    <property type="entry name" value="PRK07231.1"/>
    <property type="match status" value="1"/>
</dbReference>
<comment type="caution">
    <text evidence="4">The sequence shown here is derived from an EMBL/GenBank/DDBJ whole genome shotgun (WGS) entry which is preliminary data.</text>
</comment>
<organism evidence="4 5">
    <name type="scientific">Polyangium fumosum</name>
    <dbReference type="NCBI Taxonomy" id="889272"/>
    <lineage>
        <taxon>Bacteria</taxon>
        <taxon>Pseudomonadati</taxon>
        <taxon>Myxococcota</taxon>
        <taxon>Polyangia</taxon>
        <taxon>Polyangiales</taxon>
        <taxon>Polyangiaceae</taxon>
        <taxon>Polyangium</taxon>
    </lineage>
</organism>
<dbReference type="SMART" id="SM00822">
    <property type="entry name" value="PKS_KR"/>
    <property type="match status" value="1"/>
</dbReference>
<feature type="domain" description="Ketoreductase" evidence="3">
    <location>
        <begin position="7"/>
        <end position="184"/>
    </location>
</feature>
<dbReference type="PANTHER" id="PTHR24321">
    <property type="entry name" value="DEHYDROGENASES, SHORT CHAIN"/>
    <property type="match status" value="1"/>
</dbReference>
<dbReference type="PRINTS" id="PR00080">
    <property type="entry name" value="SDRFAMILY"/>
</dbReference>
<dbReference type="Gene3D" id="3.40.50.720">
    <property type="entry name" value="NAD(P)-binding Rossmann-like Domain"/>
    <property type="match status" value="1"/>
</dbReference>
<evidence type="ECO:0000313" key="5">
    <source>
        <dbReference type="Proteomes" id="UP000309215"/>
    </source>
</evidence>
<dbReference type="SUPFAM" id="SSF51735">
    <property type="entry name" value="NAD(P)-binding Rossmann-fold domains"/>
    <property type="match status" value="1"/>
</dbReference>
<dbReference type="GO" id="GO:0016491">
    <property type="term" value="F:oxidoreductase activity"/>
    <property type="evidence" value="ECO:0007669"/>
    <property type="project" value="UniProtKB-KW"/>
</dbReference>
<gene>
    <name evidence="4" type="ORF">E8A74_39550</name>
</gene>
<dbReference type="OrthoDB" id="9804774at2"/>
<keyword evidence="2" id="KW-0560">Oxidoreductase</keyword>
<dbReference type="InterPro" id="IPR057326">
    <property type="entry name" value="KR_dom"/>
</dbReference>
<dbReference type="InterPro" id="IPR036291">
    <property type="entry name" value="NAD(P)-bd_dom_sf"/>
</dbReference>
<evidence type="ECO:0000256" key="1">
    <source>
        <dbReference type="ARBA" id="ARBA00006484"/>
    </source>
</evidence>
<dbReference type="EMBL" id="SSMQ01000062">
    <property type="protein sequence ID" value="TKC98893.1"/>
    <property type="molecule type" value="Genomic_DNA"/>
</dbReference>
<dbReference type="RefSeq" id="WP_136934301.1">
    <property type="nucleotide sequence ID" value="NZ_SSMQ01000062.1"/>
</dbReference>
<accession>A0A4U1IWK8</accession>
<protein>
    <submittedName>
        <fullName evidence="4">SDR family oxidoreductase</fullName>
    </submittedName>
</protein>
<dbReference type="Pfam" id="PF13561">
    <property type="entry name" value="adh_short_C2"/>
    <property type="match status" value="1"/>
</dbReference>
<dbReference type="PANTHER" id="PTHR24321:SF15">
    <property type="entry name" value="OXIDOREDUCTASE UCPA"/>
    <property type="match status" value="1"/>
</dbReference>
<dbReference type="InterPro" id="IPR002347">
    <property type="entry name" value="SDR_fam"/>
</dbReference>
<evidence type="ECO:0000313" key="4">
    <source>
        <dbReference type="EMBL" id="TKC98893.1"/>
    </source>
</evidence>